<evidence type="ECO:0000313" key="11">
    <source>
        <dbReference type="Proteomes" id="UP001254608"/>
    </source>
</evidence>
<evidence type="ECO:0000256" key="2">
    <source>
        <dbReference type="ARBA" id="ARBA00005887"/>
    </source>
</evidence>
<dbReference type="NCBIfam" id="TIGR00836">
    <property type="entry name" value="amt"/>
    <property type="match status" value="1"/>
</dbReference>
<feature type="transmembrane region" description="Helical" evidence="8">
    <location>
        <begin position="330"/>
        <end position="348"/>
    </location>
</feature>
<dbReference type="InterPro" id="IPR024041">
    <property type="entry name" value="NH4_transpt_AmtB-like_dom"/>
</dbReference>
<organism evidence="10 11">
    <name type="scientific">Banduia mediterranea</name>
    <dbReference type="NCBI Taxonomy" id="3075609"/>
    <lineage>
        <taxon>Bacteria</taxon>
        <taxon>Pseudomonadati</taxon>
        <taxon>Pseudomonadota</taxon>
        <taxon>Gammaproteobacteria</taxon>
        <taxon>Nevskiales</taxon>
        <taxon>Algiphilaceae</taxon>
        <taxon>Banduia</taxon>
    </lineage>
</organism>
<keyword evidence="5 8" id="KW-1133">Transmembrane helix</keyword>
<feature type="transmembrane region" description="Helical" evidence="8">
    <location>
        <begin position="133"/>
        <end position="152"/>
    </location>
</feature>
<feature type="transmembrane region" description="Helical" evidence="8">
    <location>
        <begin position="104"/>
        <end position="126"/>
    </location>
</feature>
<keyword evidence="11" id="KW-1185">Reference proteome</keyword>
<name>A0ABU2WHE5_9GAMM</name>
<feature type="transmembrane region" description="Helical" evidence="8">
    <location>
        <begin position="243"/>
        <end position="264"/>
    </location>
</feature>
<keyword evidence="7 8" id="KW-0924">Ammonia transport</keyword>
<dbReference type="PANTHER" id="PTHR11730">
    <property type="entry name" value="AMMONIUM TRANSPORTER"/>
    <property type="match status" value="1"/>
</dbReference>
<keyword evidence="3 8" id="KW-0813">Transport</keyword>
<feature type="transmembrane region" description="Helical" evidence="8">
    <location>
        <begin position="65"/>
        <end position="84"/>
    </location>
</feature>
<dbReference type="PROSITE" id="PS01219">
    <property type="entry name" value="AMMONIUM_TRANSP"/>
    <property type="match status" value="1"/>
</dbReference>
<dbReference type="Gene3D" id="1.10.3430.10">
    <property type="entry name" value="Ammonium transporter AmtB like domains"/>
    <property type="match status" value="1"/>
</dbReference>
<dbReference type="PRINTS" id="PR00342">
    <property type="entry name" value="RHESUSRHD"/>
</dbReference>
<keyword evidence="6 8" id="KW-0472">Membrane</keyword>
<comment type="subcellular location">
    <subcellularLocation>
        <location evidence="8">Cell membrane</location>
        <topology evidence="8">Multi-pass membrane protein</topology>
    </subcellularLocation>
    <subcellularLocation>
        <location evidence="1">Membrane</location>
        <topology evidence="1">Multi-pass membrane protein</topology>
    </subcellularLocation>
</comment>
<evidence type="ECO:0000256" key="3">
    <source>
        <dbReference type="ARBA" id="ARBA00022448"/>
    </source>
</evidence>
<feature type="domain" description="Ammonium transporter AmtB-like" evidence="9">
    <location>
        <begin position="25"/>
        <end position="410"/>
    </location>
</feature>
<evidence type="ECO:0000256" key="5">
    <source>
        <dbReference type="ARBA" id="ARBA00022989"/>
    </source>
</evidence>
<dbReference type="InterPro" id="IPR002229">
    <property type="entry name" value="RhesusRHD"/>
</dbReference>
<keyword evidence="4 8" id="KW-0812">Transmembrane</keyword>
<comment type="caution">
    <text evidence="10">The sequence shown here is derived from an EMBL/GenBank/DDBJ whole genome shotgun (WGS) entry which is preliminary data.</text>
</comment>
<feature type="transmembrane region" description="Helical" evidence="8">
    <location>
        <begin position="214"/>
        <end position="231"/>
    </location>
</feature>
<dbReference type="PANTHER" id="PTHR11730:SF6">
    <property type="entry name" value="AMMONIUM TRANSPORTER"/>
    <property type="match status" value="1"/>
</dbReference>
<dbReference type="Pfam" id="PF00909">
    <property type="entry name" value="Ammonium_transp"/>
    <property type="match status" value="1"/>
</dbReference>
<dbReference type="InterPro" id="IPR018047">
    <property type="entry name" value="Ammonium_transpt_CS"/>
</dbReference>
<proteinExistence type="inferred from homology"/>
<feature type="transmembrane region" description="Helical" evidence="8">
    <location>
        <begin position="271"/>
        <end position="290"/>
    </location>
</feature>
<feature type="transmembrane region" description="Helical" evidence="8">
    <location>
        <begin position="360"/>
        <end position="383"/>
    </location>
</feature>
<reference evidence="10 11" key="1">
    <citation type="submission" date="2023-09" db="EMBL/GenBank/DDBJ databases">
        <authorList>
            <person name="Rey-Velasco X."/>
        </authorList>
    </citation>
    <scope>NUCLEOTIDE SEQUENCE [LARGE SCALE GENOMIC DNA]</scope>
    <source>
        <strain evidence="10 11">W345</strain>
    </source>
</reference>
<evidence type="ECO:0000313" key="10">
    <source>
        <dbReference type="EMBL" id="MDT0496674.1"/>
    </source>
</evidence>
<gene>
    <name evidence="10" type="ORF">RM530_04770</name>
</gene>
<evidence type="ECO:0000259" key="9">
    <source>
        <dbReference type="Pfam" id="PF00909"/>
    </source>
</evidence>
<feature type="transmembrane region" description="Helical" evidence="8">
    <location>
        <begin position="172"/>
        <end position="193"/>
    </location>
</feature>
<dbReference type="EMBL" id="JAVRIC010000005">
    <property type="protein sequence ID" value="MDT0496674.1"/>
    <property type="molecule type" value="Genomic_DNA"/>
</dbReference>
<comment type="similarity">
    <text evidence="2 8">Belongs to the ammonia transporter channel (TC 1.A.11.2) family.</text>
</comment>
<feature type="transmembrane region" description="Helical" evidence="8">
    <location>
        <begin position="296"/>
        <end position="318"/>
    </location>
</feature>
<protein>
    <recommendedName>
        <fullName evidence="8">Ammonium transporter</fullName>
    </recommendedName>
</protein>
<dbReference type="Proteomes" id="UP001254608">
    <property type="component" value="Unassembled WGS sequence"/>
</dbReference>
<dbReference type="InterPro" id="IPR001905">
    <property type="entry name" value="Ammonium_transpt"/>
</dbReference>
<feature type="transmembrane region" description="Helical" evidence="8">
    <location>
        <begin position="24"/>
        <end position="44"/>
    </location>
</feature>
<sequence length="423" mass="44925">MAGAAMLWAGAVFAEGPLDTPADIAWTIVAAALVFFMQAGFALLEGGMVRAKNAVNVIMKNYSDMCFGVIAYWAIGYGLMFGATENGWFGLDHYLPDLQSGVEATHFIFQLMFAATAATIVSGAVAERMRFGPYVVASMIITGVIYAVYGAWAWGSFYDGSGWLVDMGFIDFAGSTVVHSIGGWCALAGVIVLGPRLGRFAPDGTPRDIPGHNLPYIALGGFILWLGWFGFNGGSTLAASADVGIICVNTHLAGAAGFIGALLMQRLLRKPILMTAAVNGAIGGLVAITSPCATTVPMFALVIGLVAGAITVLGVMLLERLRLDDVVGAISVHGFCGAWGTLSAALFYRGDLFDPGRIQIQLIGIGAAFLWSFPTALLTFWIVKKVFGLRAPTLHEQRGLDFTEHYEIGYPEFQRDLTHAGKD</sequence>
<dbReference type="SUPFAM" id="SSF111352">
    <property type="entry name" value="Ammonium transporter"/>
    <property type="match status" value="1"/>
</dbReference>
<evidence type="ECO:0000256" key="7">
    <source>
        <dbReference type="ARBA" id="ARBA00023177"/>
    </source>
</evidence>
<evidence type="ECO:0000256" key="1">
    <source>
        <dbReference type="ARBA" id="ARBA00004141"/>
    </source>
</evidence>
<evidence type="ECO:0000256" key="8">
    <source>
        <dbReference type="RuleBase" id="RU362002"/>
    </source>
</evidence>
<accession>A0ABU2WHE5</accession>
<evidence type="ECO:0000256" key="4">
    <source>
        <dbReference type="ARBA" id="ARBA00022692"/>
    </source>
</evidence>
<dbReference type="InterPro" id="IPR029020">
    <property type="entry name" value="Ammonium/urea_transptr"/>
</dbReference>
<evidence type="ECO:0000256" key="6">
    <source>
        <dbReference type="ARBA" id="ARBA00023136"/>
    </source>
</evidence>